<protein>
    <submittedName>
        <fullName evidence="1">Uncharacterized protein</fullName>
    </submittedName>
</protein>
<dbReference type="VEuPathDB" id="TriTrypDB:TvY486_1103850"/>
<dbReference type="InterPro" id="IPR003428">
    <property type="entry name" value="MAM33"/>
</dbReference>
<dbReference type="AlphaFoldDB" id="G0UAR5"/>
<organism evidence="1">
    <name type="scientific">Trypanosoma vivax (strain Y486)</name>
    <dbReference type="NCBI Taxonomy" id="1055687"/>
    <lineage>
        <taxon>Eukaryota</taxon>
        <taxon>Discoba</taxon>
        <taxon>Euglenozoa</taxon>
        <taxon>Kinetoplastea</taxon>
        <taxon>Metakinetoplastina</taxon>
        <taxon>Trypanosomatida</taxon>
        <taxon>Trypanosomatidae</taxon>
        <taxon>Trypanosoma</taxon>
        <taxon>Duttonella</taxon>
    </lineage>
</organism>
<proteinExistence type="predicted"/>
<sequence>MGCSFLLTVYFHTLPHCFSYASSSSRHKHTCTHEKNCRGWQECPLLRFGPFSMLTRNRERLFSFAFRHGALRHDSSLNSYLGCASSTRRCALECGLSLRRLITTGADDTLSDGRASSLSVAPDTSDALNTFSVEEGEYTYNRSDSAAENHRKGPHRAGVIPLREMPTPSGLLSQVEAATLSEAAARELRAEVERDMRDGVSAIPPLPPRGWQLHHPAGSRFFYMSRTLKGGASSSELNTRRYQSVHDSFLNALRNAHAQRRKGKTHVRNNDLEMASADPQPDANPSTKVVVDYRKQGNGDNRMMLRRLIIHKTVAQSVKEAGDNPLESLVHMLEDDALVMYVRLANVNSEVRIRSVQFISLSEAQALYEHACFGAGEPLFLELVRRLRRPTFDLGTIASLGHFTPRGHYDDPRAHTRDTVNLVGDGRDGEDISLKSFKRSSYIHAYKMLLEPSSVAGEYSRTLCYGGPYITELSKEMVESLQEYLQGDLGVSAELCEYVCQMQFYLEQEEYMAWLGQLQHIGATVASRAV</sequence>
<accession>G0UAR5</accession>
<dbReference type="Gene3D" id="3.10.280.10">
    <property type="entry name" value="Mitochondrial glycoprotein"/>
    <property type="match status" value="1"/>
</dbReference>
<dbReference type="Pfam" id="PF02330">
    <property type="entry name" value="MAM33"/>
    <property type="match status" value="1"/>
</dbReference>
<reference evidence="1" key="1">
    <citation type="journal article" date="2012" name="Proc. Natl. Acad. Sci. U.S.A.">
        <title>Antigenic diversity is generated by distinct evolutionary mechanisms in African trypanosome species.</title>
        <authorList>
            <person name="Jackson A.P."/>
            <person name="Berry A."/>
            <person name="Aslett M."/>
            <person name="Allison H.C."/>
            <person name="Burton P."/>
            <person name="Vavrova-Anderson J."/>
            <person name="Brown R."/>
            <person name="Browne H."/>
            <person name="Corton N."/>
            <person name="Hauser H."/>
            <person name="Gamble J."/>
            <person name="Gilderthorp R."/>
            <person name="Marcello L."/>
            <person name="McQuillan J."/>
            <person name="Otto T.D."/>
            <person name="Quail M.A."/>
            <person name="Sanders M.J."/>
            <person name="van Tonder A."/>
            <person name="Ginger M.L."/>
            <person name="Field M.C."/>
            <person name="Barry J.D."/>
            <person name="Hertz-Fowler C."/>
            <person name="Berriman M."/>
        </authorList>
    </citation>
    <scope>NUCLEOTIDE SEQUENCE</scope>
    <source>
        <strain evidence="1">Y486</strain>
    </source>
</reference>
<gene>
    <name evidence="1" type="ORF">TVY486_1103850</name>
</gene>
<dbReference type="EMBL" id="HE573027">
    <property type="protein sequence ID" value="CCC52901.1"/>
    <property type="molecule type" value="Genomic_DNA"/>
</dbReference>
<name>G0UAR5_TRYVY</name>
<dbReference type="PANTHER" id="PTHR10826">
    <property type="entry name" value="COMPLEMENT COMPONENT 1"/>
    <property type="match status" value="1"/>
</dbReference>
<dbReference type="GO" id="GO:0005759">
    <property type="term" value="C:mitochondrial matrix"/>
    <property type="evidence" value="ECO:0007669"/>
    <property type="project" value="InterPro"/>
</dbReference>
<dbReference type="SUPFAM" id="SSF54529">
    <property type="entry name" value="Mitochondrial glycoprotein MAM33-like"/>
    <property type="match status" value="1"/>
</dbReference>
<evidence type="ECO:0000313" key="1">
    <source>
        <dbReference type="EMBL" id="CCC52901.1"/>
    </source>
</evidence>
<dbReference type="InterPro" id="IPR036561">
    <property type="entry name" value="MAM33_sf"/>
</dbReference>
<dbReference type="PANTHER" id="PTHR10826:SF8">
    <property type="entry name" value="MITOCHONDRIAL GLYCOPROTEIN"/>
    <property type="match status" value="1"/>
</dbReference>